<accession>A0ABV3VLL6</accession>
<proteinExistence type="predicted"/>
<dbReference type="InterPro" id="IPR010982">
    <property type="entry name" value="Lambda_DNA-bd_dom_sf"/>
</dbReference>
<protein>
    <submittedName>
        <fullName evidence="3">Helix-turn-helix transcriptional regulator</fullName>
    </submittedName>
</protein>
<organism evidence="3 4">
    <name type="scientific">Mycolicibacterium porcinum</name>
    <dbReference type="NCBI Taxonomy" id="39693"/>
    <lineage>
        <taxon>Bacteria</taxon>
        <taxon>Bacillati</taxon>
        <taxon>Actinomycetota</taxon>
        <taxon>Actinomycetes</taxon>
        <taxon>Mycobacteriales</taxon>
        <taxon>Mycobacteriaceae</taxon>
        <taxon>Mycolicibacterium</taxon>
    </lineage>
</organism>
<feature type="compositionally biased region" description="Basic and acidic residues" evidence="1">
    <location>
        <begin position="76"/>
        <end position="101"/>
    </location>
</feature>
<evidence type="ECO:0000256" key="1">
    <source>
        <dbReference type="SAM" id="MobiDB-lite"/>
    </source>
</evidence>
<dbReference type="Gene3D" id="1.10.260.40">
    <property type="entry name" value="lambda repressor-like DNA-binding domains"/>
    <property type="match status" value="1"/>
</dbReference>
<feature type="non-terminal residue" evidence="3">
    <location>
        <position position="101"/>
    </location>
</feature>
<dbReference type="Pfam" id="PF01381">
    <property type="entry name" value="HTH_3"/>
    <property type="match status" value="1"/>
</dbReference>
<dbReference type="InterPro" id="IPR001387">
    <property type="entry name" value="Cro/C1-type_HTH"/>
</dbReference>
<dbReference type="Proteomes" id="UP001558474">
    <property type="component" value="Unassembled WGS sequence"/>
</dbReference>
<dbReference type="SUPFAM" id="SSF47413">
    <property type="entry name" value="lambda repressor-like DNA-binding domains"/>
    <property type="match status" value="1"/>
</dbReference>
<feature type="domain" description="HTH cro/C1-type" evidence="2">
    <location>
        <begin position="19"/>
        <end position="73"/>
    </location>
</feature>
<feature type="region of interest" description="Disordered" evidence="1">
    <location>
        <begin position="75"/>
        <end position="101"/>
    </location>
</feature>
<gene>
    <name evidence="3" type="ORF">ABFW12_22785</name>
</gene>
<dbReference type="CDD" id="cd00093">
    <property type="entry name" value="HTH_XRE"/>
    <property type="match status" value="1"/>
</dbReference>
<evidence type="ECO:0000313" key="3">
    <source>
        <dbReference type="EMBL" id="MEX3741057.1"/>
    </source>
</evidence>
<name>A0ABV3VLL6_9MYCO</name>
<dbReference type="EMBL" id="JBDLOU010000058">
    <property type="protein sequence ID" value="MEX3741057.1"/>
    <property type="molecule type" value="Genomic_DNA"/>
</dbReference>
<evidence type="ECO:0000313" key="4">
    <source>
        <dbReference type="Proteomes" id="UP001558474"/>
    </source>
</evidence>
<dbReference type="SMART" id="SM00530">
    <property type="entry name" value="HTH_XRE"/>
    <property type="match status" value="1"/>
</dbReference>
<sequence length="101" mass="11302">MSTSTEGLHVPTWDLADRLRKSLREANLGVQEMADYLDVSRNTISAWINGRTPPSVQSIRLWALRTGVPYQWLKDGIVRPDDGPDGGGETRGDTDPRPIHY</sequence>
<comment type="caution">
    <text evidence="3">The sequence shown here is derived from an EMBL/GenBank/DDBJ whole genome shotgun (WGS) entry which is preliminary data.</text>
</comment>
<dbReference type="PROSITE" id="PS50943">
    <property type="entry name" value="HTH_CROC1"/>
    <property type="match status" value="1"/>
</dbReference>
<evidence type="ECO:0000259" key="2">
    <source>
        <dbReference type="PROSITE" id="PS50943"/>
    </source>
</evidence>
<reference evidence="3 4" key="1">
    <citation type="submission" date="2024-04" db="EMBL/GenBank/DDBJ databases">
        <title>Genomic Markers of Mycobacteria.</title>
        <authorList>
            <person name="Soliman M.S."/>
            <person name="Elkholy A."/>
            <person name="Soliman N.S."/>
            <person name="Abbas A."/>
            <person name="Khayrat S."/>
            <person name="Shawky S."/>
        </authorList>
    </citation>
    <scope>NUCLEOTIDE SEQUENCE [LARGE SCALE GENOMIC DNA]</scope>
    <source>
        <strain evidence="3 4">Egy-CU-AM5</strain>
    </source>
</reference>
<dbReference type="RefSeq" id="WP_368573756.1">
    <property type="nucleotide sequence ID" value="NZ_JBDLOU010000058.1"/>
</dbReference>
<keyword evidence="4" id="KW-1185">Reference proteome</keyword>